<keyword evidence="3" id="KW-0548">Nucleotidyltransferase</keyword>
<sequence>MKNKLFHYRLFKLANINAMFMRNHGRPLLGIIARLFPAMGGRLSKPRFANCKAFLLAINLIAKRQGIRGAVMHLKVSGVAVQQAIAGHVLKDLTPLGPRVARDGKGLPRLLPLSWRVEIHRGKTSTMILSLTLISLFRVLTFPANAKLSTITNPFKGNLASLHAMKVHVPTYVKMILRPLSRRGMDAFEWVKGKTIPFPILTSSPTSVSMDDEISTSPKSVWRAMYSFVQRNVIQTGTVDPGEGSLYHSLLQILDLGSNFRSFFNQIDDDTILYLHQPLNGGWHWFPGGSMANWAKMLGAKIFATGIRFSAFENGPSRNTGKPWSLGKLGFHDEAAGKVRVFAMVDPWTQWALAPIHKLLFKLLRAIPMDGTFDQLKPINRLLARKPKVLDSLDLSAATDRLPILLQEWIIASLFNPSIAKAWTTLLVGRDYRVPKRDGQTTALPKMVTYAVGQPMGALSSWAMLAITHHFTVQLAAWQAGVTRYGWWFTDYALLGDDLTVGNRAVSLRYQRIMKHLGVEIGLAKSILSDRGIGLEFAKKTFFKGTNVSPRPIKELLGALLSPASLVSYAKRYNLTDAEMFKVAGFGYKVLGGLNRPLRKQSTSVRFTLITRNLPSSMGDLKQTYESMRVWFKSHDMVEWLYGFIASEALVLHRKLKSMEQKVGIIYSSYEPEYFKGAWPGNSTWDLPVKWQIWQTLSDISRAVTFDYSYRMRVGLSAVARDTLKIIRSHEDAVHLYKVEKIFVGEIDDRMVSADLYFIYLNSLTESSKWSLDAMKLVRPEEKEGVNLQISRFFNAFNGFLRKIIGKQRDLGHPGK</sequence>
<organism evidence="4">
    <name type="scientific">Heterobasidion mitovirus 3</name>
    <dbReference type="NCBI Taxonomy" id="2603543"/>
    <lineage>
        <taxon>Viruses</taxon>
        <taxon>Riboviria</taxon>
        <taxon>Orthornavirae</taxon>
        <taxon>Lenarviricota</taxon>
        <taxon>Howeltoviricetes</taxon>
        <taxon>Cryppavirales</taxon>
        <taxon>Mitoviridae</taxon>
        <taxon>Duamitovirus</taxon>
        <taxon>Duamitovirus hean3</taxon>
    </lineage>
</organism>
<dbReference type="PANTHER" id="PTHR34456">
    <property type="entry name" value="MITOVIRUS RNA-DEPENDENT RNA POLYMERASE"/>
    <property type="match status" value="1"/>
</dbReference>
<evidence type="ECO:0000313" key="4">
    <source>
        <dbReference type="EMBL" id="QED55407.1"/>
    </source>
</evidence>
<dbReference type="PANTHER" id="PTHR34456:SF13">
    <property type="entry name" value="REVERSE TRANSCRIPTASE DOMAIN-CONTAINING PROTEIN"/>
    <property type="match status" value="1"/>
</dbReference>
<dbReference type="SUPFAM" id="SSF56672">
    <property type="entry name" value="DNA/RNA polymerases"/>
    <property type="match status" value="1"/>
</dbReference>
<name>A0A5B8ZTA3_9VIRU</name>
<evidence type="ECO:0000256" key="1">
    <source>
        <dbReference type="ARBA" id="ARBA00022484"/>
    </source>
</evidence>
<proteinExistence type="predicted"/>
<keyword evidence="1 4" id="KW-0696">RNA-directed RNA polymerase</keyword>
<keyword evidence="2" id="KW-0808">Transferase</keyword>
<dbReference type="GO" id="GO:0003968">
    <property type="term" value="F:RNA-directed RNA polymerase activity"/>
    <property type="evidence" value="ECO:0007669"/>
    <property type="project" value="UniProtKB-KW"/>
</dbReference>
<accession>A0A5B8ZTA3</accession>
<protein>
    <submittedName>
        <fullName evidence="4">RNA-dependent RNA polymerase</fullName>
    </submittedName>
</protein>
<gene>
    <name evidence="4" type="primary">RdRp</name>
</gene>
<reference evidence="4" key="1">
    <citation type="journal article" date="2019" name="Virus Res.">
        <title>Mitoviruses in the conifer root rot pathogens Heterobasidion annosum and H. parviporum.</title>
        <authorList>
            <person name="Vainio E.J."/>
        </authorList>
    </citation>
    <scope>NUCLEOTIDE SEQUENCE</scope>
    <source>
        <strain evidence="4">HetMV3-an2</strain>
    </source>
</reference>
<dbReference type="Pfam" id="PF05919">
    <property type="entry name" value="Mitovir_RNA_pol"/>
    <property type="match status" value="1"/>
</dbReference>
<evidence type="ECO:0000256" key="3">
    <source>
        <dbReference type="ARBA" id="ARBA00022695"/>
    </source>
</evidence>
<dbReference type="EMBL" id="MN058209">
    <property type="protein sequence ID" value="QED55407.1"/>
    <property type="molecule type" value="Genomic_RNA"/>
</dbReference>
<dbReference type="InterPro" id="IPR043502">
    <property type="entry name" value="DNA/RNA_pol_sf"/>
</dbReference>
<dbReference type="InterPro" id="IPR008686">
    <property type="entry name" value="RNA_pol_mitovir"/>
</dbReference>
<evidence type="ECO:0000256" key="2">
    <source>
        <dbReference type="ARBA" id="ARBA00022679"/>
    </source>
</evidence>